<dbReference type="InterPro" id="IPR008775">
    <property type="entry name" value="Phytyl_CoA_dOase-like"/>
</dbReference>
<proteinExistence type="predicted"/>
<dbReference type="PANTHER" id="PTHR20883">
    <property type="entry name" value="PHYTANOYL-COA DIOXYGENASE DOMAIN CONTAINING 1"/>
    <property type="match status" value="1"/>
</dbReference>
<dbReference type="PANTHER" id="PTHR20883:SF46">
    <property type="entry name" value="PHYTANOYL-COA HYDROXYLASE"/>
    <property type="match status" value="1"/>
</dbReference>
<dbReference type="Gene3D" id="2.60.120.620">
    <property type="entry name" value="q2cbj1_9rhob like domain"/>
    <property type="match status" value="1"/>
</dbReference>
<dbReference type="Pfam" id="PF05721">
    <property type="entry name" value="PhyH"/>
    <property type="match status" value="1"/>
</dbReference>
<protein>
    <recommendedName>
        <fullName evidence="3">Ectoine dioxygenase</fullName>
    </recommendedName>
</protein>
<dbReference type="AlphaFoldDB" id="A0A2H5XD07"/>
<dbReference type="SUPFAM" id="SSF51197">
    <property type="entry name" value="Clavaminate synthase-like"/>
    <property type="match status" value="1"/>
</dbReference>
<accession>A0A2H5XD07</accession>
<dbReference type="GO" id="GO:0005506">
    <property type="term" value="F:iron ion binding"/>
    <property type="evidence" value="ECO:0007669"/>
    <property type="project" value="UniProtKB-ARBA"/>
</dbReference>
<evidence type="ECO:0000313" key="1">
    <source>
        <dbReference type="EMBL" id="GBC99056.1"/>
    </source>
</evidence>
<organism evidence="1 2">
    <name type="scientific">Candidatus Fervidibacter japonicus</name>
    <dbReference type="NCBI Taxonomy" id="2035412"/>
    <lineage>
        <taxon>Bacteria</taxon>
        <taxon>Candidatus Fervidibacterota</taxon>
        <taxon>Candidatus Fervidibacter</taxon>
    </lineage>
</organism>
<reference evidence="2" key="1">
    <citation type="submission" date="2017-09" db="EMBL/GenBank/DDBJ databases">
        <title>Metaegenomics of thermophilic ammonia-oxidizing enrichment culture.</title>
        <authorList>
            <person name="Kato S."/>
            <person name="Suzuki K."/>
        </authorList>
    </citation>
    <scope>NUCLEOTIDE SEQUENCE [LARGE SCALE GENOMIC DNA]</scope>
</reference>
<gene>
    <name evidence="1" type="ORF">HRbin17_01577</name>
</gene>
<dbReference type="Proteomes" id="UP000236173">
    <property type="component" value="Unassembled WGS sequence"/>
</dbReference>
<evidence type="ECO:0000313" key="2">
    <source>
        <dbReference type="Proteomes" id="UP000236173"/>
    </source>
</evidence>
<name>A0A2H5XD07_9BACT</name>
<comment type="caution">
    <text evidence="1">The sequence shown here is derived from an EMBL/GenBank/DDBJ whole genome shotgun (WGS) entry which is preliminary data.</text>
</comment>
<dbReference type="EMBL" id="BEHT01000020">
    <property type="protein sequence ID" value="GBC99056.1"/>
    <property type="molecule type" value="Genomic_DNA"/>
</dbReference>
<dbReference type="GO" id="GO:0016706">
    <property type="term" value="F:2-oxoglutarate-dependent dioxygenase activity"/>
    <property type="evidence" value="ECO:0007669"/>
    <property type="project" value="UniProtKB-ARBA"/>
</dbReference>
<sequence length="272" mass="31055">MVTTEQKRSFQEQGFLRLEQVFPPQELEQLRAELDYIIHTFADWNAAWRGEWRKEYVDDPTLVNRVKLVAIHELQHYSAAWARAILKPELTEAIADLMDADALEFHHCTLHAKPPGEGAPFPLHQDDPFYPHENGLLYIDALLHLDDADEETGCIHFLPGSHKLGRLEHIIGPDTAPHLPTDKFRFEDTVGVPAKAGDVVVFYLWTVHGSAVNRSDRWRRIVRIGYRHPANRQLGGQAMGRPGIMVKSVRPKVEGITVDVYGNWQPREAVRV</sequence>
<evidence type="ECO:0008006" key="3">
    <source>
        <dbReference type="Google" id="ProtNLM"/>
    </source>
</evidence>